<dbReference type="InterPro" id="IPR020945">
    <property type="entry name" value="DMSO/NO3_reduct_chaperone"/>
</dbReference>
<comment type="caution">
    <text evidence="2">The sequence shown here is derived from an EMBL/GenBank/DDBJ whole genome shotgun (WGS) entry which is preliminary data.</text>
</comment>
<dbReference type="GO" id="GO:0051131">
    <property type="term" value="P:chaperone-mediated protein complex assembly"/>
    <property type="evidence" value="ECO:0007669"/>
    <property type="project" value="InterPro"/>
</dbReference>
<dbReference type="GeneID" id="78362521"/>
<dbReference type="Proteomes" id="UP000214610">
    <property type="component" value="Unassembled WGS sequence"/>
</dbReference>
<dbReference type="AlphaFoldDB" id="A0A227KPA3"/>
<proteinExistence type="predicted"/>
<reference evidence="3" key="1">
    <citation type="submission" date="2017-05" db="EMBL/GenBank/DDBJ databases">
        <title>Improved OligoMM genomes.</title>
        <authorList>
            <person name="Garzetti D."/>
        </authorList>
    </citation>
    <scope>NUCLEOTIDE SEQUENCE [LARGE SCALE GENOMIC DNA]</scope>
    <source>
        <strain evidence="3">YL45</strain>
    </source>
</reference>
<dbReference type="GO" id="GO:0016530">
    <property type="term" value="F:metallochaperone activity"/>
    <property type="evidence" value="ECO:0007669"/>
    <property type="project" value="TreeGrafter"/>
</dbReference>
<dbReference type="PANTHER" id="PTHR43680">
    <property type="entry name" value="NITRATE REDUCTASE MOLYBDENUM COFACTOR ASSEMBLY CHAPERONE"/>
    <property type="match status" value="1"/>
</dbReference>
<sequence length="211" mass="23567">MNIELKAMACLLVYPRQQLFDELDEISSSIQNAPTLSHKVKENLSKMIEHFSSSSLANLQGIYVSTFDLGKKASLNLFEHLHGDSRGRGSAMLNLLRLYEDHGLKFESNELPDFLPAILEFLSGLKFADAQMWLASAAPLIQSINRELKLMNSPWLPVTEALLSIANVKPEKAELTQDDLTPTLDAEWQDQPVTFGGGANPVEQLIRFVKK</sequence>
<accession>A0A227KPA3</accession>
<organism evidence="2 3">
    <name type="scientific">Turicimonas muris</name>
    <dbReference type="NCBI Taxonomy" id="1796652"/>
    <lineage>
        <taxon>Bacteria</taxon>
        <taxon>Pseudomonadati</taxon>
        <taxon>Pseudomonadota</taxon>
        <taxon>Betaproteobacteria</taxon>
        <taxon>Burkholderiales</taxon>
        <taxon>Sutterellaceae</taxon>
        <taxon>Turicimonas</taxon>
    </lineage>
</organism>
<dbReference type="EMBL" id="NHMP01000002">
    <property type="protein sequence ID" value="OXE50080.1"/>
    <property type="molecule type" value="Genomic_DNA"/>
</dbReference>
<dbReference type="Pfam" id="PF02613">
    <property type="entry name" value="Nitrate_red_del"/>
    <property type="match status" value="1"/>
</dbReference>
<dbReference type="InterPro" id="IPR003765">
    <property type="entry name" value="NO3_reductase_chaperone_NarJ"/>
</dbReference>
<dbReference type="NCBIfam" id="TIGR00684">
    <property type="entry name" value="narJ"/>
    <property type="match status" value="1"/>
</dbReference>
<dbReference type="SUPFAM" id="SSF89155">
    <property type="entry name" value="TorD-like"/>
    <property type="match status" value="1"/>
</dbReference>
<dbReference type="InterPro" id="IPR036411">
    <property type="entry name" value="TorD-like_sf"/>
</dbReference>
<evidence type="ECO:0000313" key="2">
    <source>
        <dbReference type="EMBL" id="OXE50080.1"/>
    </source>
</evidence>
<gene>
    <name evidence="2" type="ORF">ADH67_03480</name>
</gene>
<dbReference type="GO" id="GO:0051082">
    <property type="term" value="F:unfolded protein binding"/>
    <property type="evidence" value="ECO:0007669"/>
    <property type="project" value="InterPro"/>
</dbReference>
<evidence type="ECO:0000313" key="3">
    <source>
        <dbReference type="Proteomes" id="UP000214610"/>
    </source>
</evidence>
<name>A0A227KPA3_9BURK</name>
<protein>
    <submittedName>
        <fullName evidence="2">Nitrate reductase molybdenum cofactor assembly chaperone</fullName>
    </submittedName>
</protein>
<evidence type="ECO:0000256" key="1">
    <source>
        <dbReference type="ARBA" id="ARBA00023063"/>
    </source>
</evidence>
<dbReference type="Gene3D" id="1.10.3480.10">
    <property type="entry name" value="TorD-like"/>
    <property type="match status" value="1"/>
</dbReference>
<dbReference type="RefSeq" id="WP_066594836.1">
    <property type="nucleotide sequence ID" value="NZ_CP065313.1"/>
</dbReference>
<dbReference type="GO" id="GO:0042128">
    <property type="term" value="P:nitrate assimilation"/>
    <property type="evidence" value="ECO:0007669"/>
    <property type="project" value="UniProtKB-KW"/>
</dbReference>
<dbReference type="PANTHER" id="PTHR43680:SF2">
    <property type="entry name" value="NITRATE REDUCTASE MOLYBDENUM COFACTOR ASSEMBLY CHAPERONE NARJ"/>
    <property type="match status" value="1"/>
</dbReference>
<keyword evidence="3" id="KW-1185">Reference proteome</keyword>
<keyword evidence="1" id="KW-0534">Nitrate assimilation</keyword>